<dbReference type="Pfam" id="PF05147">
    <property type="entry name" value="LANC_like"/>
    <property type="match status" value="1"/>
</dbReference>
<dbReference type="AlphaFoldDB" id="A0A6M0K5R9"/>
<feature type="binding site" evidence="1">
    <location>
        <position position="1030"/>
    </location>
    <ligand>
        <name>Zn(2+)</name>
        <dbReference type="ChEBI" id="CHEBI:29105"/>
    </ligand>
</feature>
<dbReference type="Pfam" id="PF13575">
    <property type="entry name" value="DUF4135"/>
    <property type="match status" value="1"/>
</dbReference>
<sequence length="1125" mass="120523">MLEAPERSPGSQPLRQADGNLLTERDLDALHRGALTLPERLEMMSRGAPFALSAPETLDAVCADWQGALGAAPDSPLFETRLAWSGWQREDLARALCDATLRPDRPLWLRAVAGMVEWTAAWHASPGSTATDFDGRRAGAPLAFEELLAPAVDFAHHQLLDTLGRGDARLSPRLSLGATGDLCRHLLATLVQLSEEVLFAELEARRPAGQSLVLRVSGGPAASDERRLYDAFVAELGADGLHGVFQRYPVLARLLWTRLTQWVAAAAELVTRLEQDWDAVVGMAGRSGAGSVARVQAGLSDAHHDGRSVMVLSFADGTRLLYKPRDLRLDAAFSGFLDWLADAGGGRLRAPRVLARDGYGWVEYLQPAPIAEPAGVHRFYRNAGRLMCVLHLLGGTDCHEDNLMACGEDLVLLDPETLFHRDVDFGDPEPNATAESGTLDLETVLKTGFLPTWTSSLDGRGALDVSGLGSAVSVRADAPAARVGGWGAINSDLMHRVVHEVAPEPGANLPRLAGSTQDIDPADYLDDLIAGFREVYLTCERARGRLLAAQESPLAVFRGSRSRYVFRATAVYYGLQRQMLKPANLASGLRMGWVIEKLARAALLVPDDLATRAMVCSEMAQMARLDIPYFGLKVHGETAAARDSAQSAPDARGWSLRSDLSRTCRFVERLGAADLALQTELIRAAYIAQRQPIDMAPAASGSAATPGLVEPDALTPSRCLEEAVRIAAVLEERAIPLWGQPQWLGFRLSPAVDRWQLDLVSLGLYEGKAGIALFLGALEAITGETRYHELWVEALRPLREAATDTCVAPRLAREGLGLGSGLGGLLYASATLAHLVPAEADWLLSSAEVLAGQISAEMVARDAALDLIGGSAGAILGLLALHGMTGRSDLIDRACACAAHLEEQLSPRLAQQRPPPAGLLTGLSHGAAGIALALGRLAASADQPRLWSLVEALRAAEDAHFDASASNWPDLRQGEDRFMRSWCHGAPGIALGRLGLMQLGRDADASLHQDWRAGLACIAHTGDLGVDHLCCGNLGLAEVLLESSRLENDAGLHKAALARAAAVLQRRAEATGYRLFSVLGGQALNPGFFQGIAGIGYQLLRLARPEPLPSVLLFEEPRALRELGR</sequence>
<dbReference type="SUPFAM" id="SSF158745">
    <property type="entry name" value="LanC-like"/>
    <property type="match status" value="1"/>
</dbReference>
<dbReference type="InterPro" id="IPR007822">
    <property type="entry name" value="LANC-like"/>
</dbReference>
<evidence type="ECO:0000313" key="4">
    <source>
        <dbReference type="Proteomes" id="UP000483379"/>
    </source>
</evidence>
<dbReference type="Gene3D" id="1.50.10.20">
    <property type="match status" value="1"/>
</dbReference>
<dbReference type="EMBL" id="JAAIJQ010000149">
    <property type="protein sequence ID" value="NEV65102.1"/>
    <property type="molecule type" value="Genomic_DNA"/>
</dbReference>
<dbReference type="InterPro" id="IPR017146">
    <property type="entry name" value="Lanti_2_LanM"/>
</dbReference>
<dbReference type="NCBIfam" id="TIGR03897">
    <property type="entry name" value="lanti_2_LanM"/>
    <property type="match status" value="1"/>
</dbReference>
<evidence type="ECO:0000259" key="2">
    <source>
        <dbReference type="Pfam" id="PF13575"/>
    </source>
</evidence>
<name>A0A6M0K5R9_9GAMM</name>
<dbReference type="Proteomes" id="UP000483379">
    <property type="component" value="Unassembled WGS sequence"/>
</dbReference>
<gene>
    <name evidence="3" type="primary">lanM</name>
    <name evidence="3" type="ORF">G3446_25170</name>
</gene>
<dbReference type="CDD" id="cd04792">
    <property type="entry name" value="LanM-like"/>
    <property type="match status" value="1"/>
</dbReference>
<accession>A0A6M0K5R9</accession>
<dbReference type="SMART" id="SM01260">
    <property type="entry name" value="LANC_like"/>
    <property type="match status" value="1"/>
</dbReference>
<proteinExistence type="predicted"/>
<comment type="caution">
    <text evidence="3">The sequence shown here is derived from an EMBL/GenBank/DDBJ whole genome shotgun (WGS) entry which is preliminary data.</text>
</comment>
<keyword evidence="1" id="KW-0862">Zinc</keyword>
<keyword evidence="1" id="KW-0479">Metal-binding</keyword>
<dbReference type="InterPro" id="IPR025410">
    <property type="entry name" value="Lant_dehyd"/>
</dbReference>
<organism evidence="3 4">
    <name type="scientific">Thiorhodococcus minor</name>
    <dbReference type="NCBI Taxonomy" id="57489"/>
    <lineage>
        <taxon>Bacteria</taxon>
        <taxon>Pseudomonadati</taxon>
        <taxon>Pseudomonadota</taxon>
        <taxon>Gammaproteobacteria</taxon>
        <taxon>Chromatiales</taxon>
        <taxon>Chromatiaceae</taxon>
        <taxon>Thiorhodococcus</taxon>
    </lineage>
</organism>
<reference evidence="3 4" key="1">
    <citation type="submission" date="2020-02" db="EMBL/GenBank/DDBJ databases">
        <title>Genome sequences of Thiorhodococcus mannitoliphagus and Thiorhodococcus minor, purple sulfur photosynthetic bacteria in the gammaproteobacterial family, Chromatiaceae.</title>
        <authorList>
            <person name="Aviles F.A."/>
            <person name="Meyer T.E."/>
            <person name="Kyndt J.A."/>
        </authorList>
    </citation>
    <scope>NUCLEOTIDE SEQUENCE [LARGE SCALE GENOMIC DNA]</scope>
    <source>
        <strain evidence="3 4">DSM 11518</strain>
    </source>
</reference>
<protein>
    <submittedName>
        <fullName evidence="3">Type 2 lantipeptide synthetase LanM</fullName>
    </submittedName>
</protein>
<evidence type="ECO:0000313" key="3">
    <source>
        <dbReference type="EMBL" id="NEV65102.1"/>
    </source>
</evidence>
<keyword evidence="4" id="KW-1185">Reference proteome</keyword>
<dbReference type="PRINTS" id="PR01950">
    <property type="entry name" value="LANCSUPER"/>
</dbReference>
<feature type="binding site" evidence="1">
    <location>
        <position position="983"/>
    </location>
    <ligand>
        <name>Zn(2+)</name>
        <dbReference type="ChEBI" id="CHEBI:29105"/>
    </ligand>
</feature>
<feature type="domain" description="Lantibiotic biosynthesis protein dehydration" evidence="2">
    <location>
        <begin position="248"/>
        <end position="631"/>
    </location>
</feature>
<dbReference type="PIRSF" id="PIRSF037228">
    <property type="entry name" value="Lant_mod_RumM"/>
    <property type="match status" value="1"/>
</dbReference>
<evidence type="ECO:0000256" key="1">
    <source>
        <dbReference type="PIRSR" id="PIRSR607822-1"/>
    </source>
</evidence>
<dbReference type="RefSeq" id="WP_164456431.1">
    <property type="nucleotide sequence ID" value="NZ_JAAIJQ010000149.1"/>
</dbReference>
<dbReference type="GO" id="GO:0046872">
    <property type="term" value="F:metal ion binding"/>
    <property type="evidence" value="ECO:0007669"/>
    <property type="project" value="UniProtKB-KW"/>
</dbReference>
<dbReference type="GO" id="GO:0031179">
    <property type="term" value="P:peptide modification"/>
    <property type="evidence" value="ECO:0007669"/>
    <property type="project" value="InterPro"/>
</dbReference>